<accession>A0A285NBM4</accession>
<name>A0A285NBM4_9HYPH</name>
<proteinExistence type="predicted"/>
<evidence type="ECO:0000313" key="2">
    <source>
        <dbReference type="Proteomes" id="UP000219439"/>
    </source>
</evidence>
<keyword evidence="2" id="KW-1185">Reference proteome</keyword>
<organism evidence="1 2">
    <name type="scientific">Cohaesibacter gelatinilyticus</name>
    <dbReference type="NCBI Taxonomy" id="372072"/>
    <lineage>
        <taxon>Bacteria</taxon>
        <taxon>Pseudomonadati</taxon>
        <taxon>Pseudomonadota</taxon>
        <taxon>Alphaproteobacteria</taxon>
        <taxon>Hyphomicrobiales</taxon>
        <taxon>Cohaesibacteraceae</taxon>
    </lineage>
</organism>
<evidence type="ECO:0000313" key="1">
    <source>
        <dbReference type="EMBL" id="SNZ06323.1"/>
    </source>
</evidence>
<reference evidence="1 2" key="1">
    <citation type="submission" date="2017-09" db="EMBL/GenBank/DDBJ databases">
        <authorList>
            <person name="Ehlers B."/>
            <person name="Leendertz F.H."/>
        </authorList>
    </citation>
    <scope>NUCLEOTIDE SEQUENCE [LARGE SCALE GENOMIC DNA]</scope>
    <source>
        <strain evidence="1 2">DSM 18289</strain>
    </source>
</reference>
<dbReference type="Proteomes" id="UP000219439">
    <property type="component" value="Unassembled WGS sequence"/>
</dbReference>
<sequence>MEKINRPGHDQPMKTAIILTVLSAFLLTAAYGLVDGKAHANNACPRNWSEKESLVLERRNPKLVTRFSRRNGRLIEDQTKMDFGRETKVRNLYHHPLLPADIEQNDRKVTIAFDDPVSDIDQLPEKKRWLSEMTTKINGEIAAERVVISLSYGGKVPLLVGKCRYETWKIRMSQDFGSKGILFKTLNYAPSLGIAIRDLRTNQKGNTLGGVQYDSIKLEPLSKN</sequence>
<gene>
    <name evidence="1" type="ORF">SAMN06265368_0381</name>
</gene>
<dbReference type="AlphaFoldDB" id="A0A285NBM4"/>
<protein>
    <submittedName>
        <fullName evidence="1">Uncharacterized protein</fullName>
    </submittedName>
</protein>
<dbReference type="EMBL" id="OBEL01000001">
    <property type="protein sequence ID" value="SNZ06323.1"/>
    <property type="molecule type" value="Genomic_DNA"/>
</dbReference>